<dbReference type="PANTHER" id="PTHR33923">
    <property type="entry name" value="CALMODULIN-BINDING PROTEIN-RELATED"/>
    <property type="match status" value="1"/>
</dbReference>
<feature type="compositionally biased region" description="Polar residues" evidence="1">
    <location>
        <begin position="89"/>
        <end position="98"/>
    </location>
</feature>
<dbReference type="InterPro" id="IPR044681">
    <property type="entry name" value="PICBP-like"/>
</dbReference>
<feature type="compositionally biased region" description="Low complexity" evidence="1">
    <location>
        <begin position="100"/>
        <end position="114"/>
    </location>
</feature>
<dbReference type="SMART" id="SM01054">
    <property type="entry name" value="CaM_binding"/>
    <property type="match status" value="1"/>
</dbReference>
<dbReference type="AlphaFoldDB" id="A0A8X8YQQ6"/>
<feature type="domain" description="Calmodulin-binding" evidence="2">
    <location>
        <begin position="264"/>
        <end position="361"/>
    </location>
</feature>
<dbReference type="InterPro" id="IPR012417">
    <property type="entry name" value="CaM-bd_dom_pln"/>
</dbReference>
<proteinExistence type="predicted"/>
<keyword evidence="4" id="KW-1185">Reference proteome</keyword>
<dbReference type="PANTHER" id="PTHR33923:SF2">
    <property type="entry name" value="CALMODULIN-BINDING PROTEIN-RELATED"/>
    <property type="match status" value="1"/>
</dbReference>
<feature type="region of interest" description="Disordered" evidence="1">
    <location>
        <begin position="245"/>
        <end position="322"/>
    </location>
</feature>
<dbReference type="Proteomes" id="UP000298416">
    <property type="component" value="Unassembled WGS sequence"/>
</dbReference>
<dbReference type="Pfam" id="PF07839">
    <property type="entry name" value="CaM_binding"/>
    <property type="match status" value="1"/>
</dbReference>
<feature type="region of interest" description="Disordered" evidence="1">
    <location>
        <begin position="47"/>
        <end position="121"/>
    </location>
</feature>
<comment type="caution">
    <text evidence="3">The sequence shown here is derived from an EMBL/GenBank/DDBJ whole genome shotgun (WGS) entry which is preliminary data.</text>
</comment>
<organism evidence="3">
    <name type="scientific">Salvia splendens</name>
    <name type="common">Scarlet sage</name>
    <dbReference type="NCBI Taxonomy" id="180675"/>
    <lineage>
        <taxon>Eukaryota</taxon>
        <taxon>Viridiplantae</taxon>
        <taxon>Streptophyta</taxon>
        <taxon>Embryophyta</taxon>
        <taxon>Tracheophyta</taxon>
        <taxon>Spermatophyta</taxon>
        <taxon>Magnoliopsida</taxon>
        <taxon>eudicotyledons</taxon>
        <taxon>Gunneridae</taxon>
        <taxon>Pentapetalae</taxon>
        <taxon>asterids</taxon>
        <taxon>lamiids</taxon>
        <taxon>Lamiales</taxon>
        <taxon>Lamiaceae</taxon>
        <taxon>Nepetoideae</taxon>
        <taxon>Mentheae</taxon>
        <taxon>Salviinae</taxon>
        <taxon>Salvia</taxon>
        <taxon>Salvia subgen. Calosphace</taxon>
        <taxon>core Calosphace</taxon>
    </lineage>
</organism>
<sequence>MSTCKRFRSIAPHSLASALGFPLESKLVVLKHRHSIYADLIDKKMKQSGSKTSPSHHPPNFTRLVSQPEELPNYMKSTISADARRNRSKVSTARQTPRMSPGHSSSHTTNSTKSCLTSRQESTLVEKSTTLDVLWGSLEVARATCSSTLKGSKFPDYLEGGAGLQGTSGLKVCPCNYCSLNGHLRALVPPLKCFVPARKRELKAKRSIKMKCQTPNATSTGTKCKAIKHDKDCMEDECNQLESFSRASTKDSRNEPLNSIEDECSIVQEFNPRNKAMPETEDERSTRATVKSEKSNQESEEPLEHDQGAEKVNLRHQEPEARKNAEEWMVDYAVREAVTKGGTHNQRKVMLLVEAFERVLPTSKH</sequence>
<reference evidence="3" key="1">
    <citation type="submission" date="2018-01" db="EMBL/GenBank/DDBJ databases">
        <authorList>
            <person name="Mao J.F."/>
        </authorList>
    </citation>
    <scope>NUCLEOTIDE SEQUENCE</scope>
    <source>
        <strain evidence="3">Huo1</strain>
        <tissue evidence="3">Leaf</tissue>
    </source>
</reference>
<dbReference type="GO" id="GO:0005516">
    <property type="term" value="F:calmodulin binding"/>
    <property type="evidence" value="ECO:0007669"/>
    <property type="project" value="InterPro"/>
</dbReference>
<feature type="compositionally biased region" description="Basic and acidic residues" evidence="1">
    <location>
        <begin position="283"/>
        <end position="322"/>
    </location>
</feature>
<accession>A0A8X8YQQ6</accession>
<evidence type="ECO:0000256" key="1">
    <source>
        <dbReference type="SAM" id="MobiDB-lite"/>
    </source>
</evidence>
<evidence type="ECO:0000259" key="2">
    <source>
        <dbReference type="SMART" id="SM01054"/>
    </source>
</evidence>
<evidence type="ECO:0000313" key="4">
    <source>
        <dbReference type="Proteomes" id="UP000298416"/>
    </source>
</evidence>
<dbReference type="EMBL" id="PNBA02000001">
    <property type="protein sequence ID" value="KAG6436911.1"/>
    <property type="molecule type" value="Genomic_DNA"/>
</dbReference>
<reference evidence="3" key="2">
    <citation type="submission" date="2020-08" db="EMBL/GenBank/DDBJ databases">
        <title>Plant Genome Project.</title>
        <authorList>
            <person name="Zhang R.-G."/>
        </authorList>
    </citation>
    <scope>NUCLEOTIDE SEQUENCE</scope>
    <source>
        <strain evidence="3">Huo1</strain>
        <tissue evidence="3">Leaf</tissue>
    </source>
</reference>
<name>A0A8X8YQQ6_SALSN</name>
<evidence type="ECO:0000313" key="3">
    <source>
        <dbReference type="EMBL" id="KAG6436911.1"/>
    </source>
</evidence>
<gene>
    <name evidence="3" type="ORF">SASPL_101816</name>
</gene>
<protein>
    <recommendedName>
        <fullName evidence="2">Calmodulin-binding domain-containing protein</fullName>
    </recommendedName>
</protein>